<dbReference type="Proteomes" id="UP000007129">
    <property type="component" value="Unassembled WGS sequence"/>
</dbReference>
<dbReference type="AlphaFoldDB" id="K2SJL7"/>
<dbReference type="InParanoid" id="K2SJL7"/>
<dbReference type="VEuPathDB" id="FungiDB:MPH_00067"/>
<dbReference type="EMBL" id="AHHD01000006">
    <property type="protein sequence ID" value="EKG22599.1"/>
    <property type="molecule type" value="Genomic_DNA"/>
</dbReference>
<name>K2SJL7_MACPH</name>
<evidence type="ECO:0000313" key="1">
    <source>
        <dbReference type="EMBL" id="EKG22599.1"/>
    </source>
</evidence>
<reference evidence="1 2" key="1">
    <citation type="journal article" date="2012" name="BMC Genomics">
        <title>Tools to kill: Genome of one of the most destructive plant pathogenic fungi Macrophomina phaseolina.</title>
        <authorList>
            <person name="Islam M.S."/>
            <person name="Haque M.S."/>
            <person name="Islam M.M."/>
            <person name="Emdad E.M."/>
            <person name="Halim A."/>
            <person name="Hossen Q.M.M."/>
            <person name="Hossain M.Z."/>
            <person name="Ahmed B."/>
            <person name="Rahim S."/>
            <person name="Rahman M.S."/>
            <person name="Alam M.M."/>
            <person name="Hou S."/>
            <person name="Wan X."/>
            <person name="Saito J.A."/>
            <person name="Alam M."/>
        </authorList>
    </citation>
    <scope>NUCLEOTIDE SEQUENCE [LARGE SCALE GENOMIC DNA]</scope>
    <source>
        <strain evidence="1 2">MS6</strain>
    </source>
</reference>
<sequence>MRDASAALISQPGPCLRPRHPRLLRQRLLQSDPHRQWRWSSGPSCPRHHRGPLLRPCQRLHSRHLRCRHLSLLLGGCLFSRWYDRFRRFLRILRRWHPEFTAGGARQFKHRHQESRRQDRNGLQCCRPRISDWQPHWRSLAGAKGRPVPLRTGIRRWYHGHRQFDTSGCQNFQDRLHSPRTHVRKTGGRSQTRVLLGEGLFEESIRYAQVLFATGDEAKSCPPWQQVASLARNGTGQFSLM</sequence>
<proteinExistence type="predicted"/>
<organism evidence="1 2">
    <name type="scientific">Macrophomina phaseolina (strain MS6)</name>
    <name type="common">Charcoal rot fungus</name>
    <dbReference type="NCBI Taxonomy" id="1126212"/>
    <lineage>
        <taxon>Eukaryota</taxon>
        <taxon>Fungi</taxon>
        <taxon>Dikarya</taxon>
        <taxon>Ascomycota</taxon>
        <taxon>Pezizomycotina</taxon>
        <taxon>Dothideomycetes</taxon>
        <taxon>Dothideomycetes incertae sedis</taxon>
        <taxon>Botryosphaeriales</taxon>
        <taxon>Botryosphaeriaceae</taxon>
        <taxon>Macrophomina</taxon>
    </lineage>
</organism>
<evidence type="ECO:0000313" key="2">
    <source>
        <dbReference type="Proteomes" id="UP000007129"/>
    </source>
</evidence>
<dbReference type="HOGENOM" id="CLU_1151971_0_0_1"/>
<comment type="caution">
    <text evidence="1">The sequence shown here is derived from an EMBL/GenBank/DDBJ whole genome shotgun (WGS) entry which is preliminary data.</text>
</comment>
<gene>
    <name evidence="1" type="ORF">MPH_00067</name>
</gene>
<accession>K2SJL7</accession>
<protein>
    <submittedName>
        <fullName evidence="1">Uncharacterized protein</fullName>
    </submittedName>
</protein>